<keyword evidence="2" id="KW-0012">Acyltransferase</keyword>
<dbReference type="NCBIfam" id="NF040521">
    <property type="entry name" value="C45_proenzyme"/>
    <property type="match status" value="1"/>
</dbReference>
<feature type="domain" description="Peptidase C45 hydrolase" evidence="1">
    <location>
        <begin position="122"/>
        <end position="346"/>
    </location>
</feature>
<proteinExistence type="predicted"/>
<keyword evidence="2" id="KW-0808">Transferase</keyword>
<dbReference type="AlphaFoldDB" id="A0AA95GE75"/>
<dbReference type="InterPro" id="IPR047801">
    <property type="entry name" value="Peptidase_C45"/>
</dbReference>
<dbReference type="EMBL" id="CP123498">
    <property type="protein sequence ID" value="WGL94718.1"/>
    <property type="molecule type" value="Genomic_DNA"/>
</dbReference>
<evidence type="ECO:0000313" key="3">
    <source>
        <dbReference type="Proteomes" id="UP001177597"/>
    </source>
</evidence>
<organism evidence="2 3">
    <name type="scientific">Arsenophonus nasoniae</name>
    <name type="common">son-killer infecting Nasonia vitripennis</name>
    <dbReference type="NCBI Taxonomy" id="638"/>
    <lineage>
        <taxon>Bacteria</taxon>
        <taxon>Pseudomonadati</taxon>
        <taxon>Pseudomonadota</taxon>
        <taxon>Gammaproteobacteria</taxon>
        <taxon>Enterobacterales</taxon>
        <taxon>Morganellaceae</taxon>
        <taxon>Arsenophonus</taxon>
    </lineage>
</organism>
<gene>
    <name evidence="2" type="ORF">QE207_13565</name>
</gene>
<sequence>MKVYTFNNTVKDPFCRGKQIGEYWAPQIKQTVMLYLDFFSRIGITGDQAKRIGENSLAALEYWCPDLASEIEATAMGANVPIWSLASLNARTEILSTKSTSYASECSTAIYVAPDINMPQTMQTWDWHDVLAPNGLMMQLQNRKGMQFKFFTEFGMLGKIGVNSAGLGLHFNILHHTSDNDSGGVPVHAVARRILEEATTIEEAIALAFFAQVSASSVLSVFCHHAARCRAVSIELSPFRSAIVYPQQNNWLLHTNHFLASELVSGEGTTDDTTYKRYEHLKSVSSHMKNKSIMARAAAMCGPEGEQSPICFLPDSSQPDTERWQTLLTISINTKNAILKYAAGNPYQLSQTGYLSF</sequence>
<dbReference type="GO" id="GO:0016746">
    <property type="term" value="F:acyltransferase activity"/>
    <property type="evidence" value="ECO:0007669"/>
    <property type="project" value="UniProtKB-KW"/>
</dbReference>
<reference evidence="2" key="1">
    <citation type="submission" date="2023-04" db="EMBL/GenBank/DDBJ databases">
        <title>Genome dynamics across the evolutionary transition to endosymbiosis.</title>
        <authorList>
            <person name="Siozios S."/>
            <person name="Nadal-Jimenez P."/>
            <person name="Azagi T."/>
            <person name="Sprong H."/>
            <person name="Frost C.L."/>
            <person name="Parratt S.R."/>
            <person name="Taylor G."/>
            <person name="Brettell L."/>
            <person name="Lew K.C."/>
            <person name="Croft L."/>
            <person name="King K.C."/>
            <person name="Brockhurst M.A."/>
            <person name="Hypsa V."/>
            <person name="Novakova E."/>
            <person name="Darby A.C."/>
            <person name="Hurst G.D.D."/>
        </authorList>
    </citation>
    <scope>NUCLEOTIDE SEQUENCE</scope>
    <source>
        <strain evidence="2">AIh</strain>
    </source>
</reference>
<protein>
    <submittedName>
        <fullName evidence="2">C45 family autoproteolytic acyltransferase/hydrolase</fullName>
    </submittedName>
</protein>
<dbReference type="RefSeq" id="WP_280628916.1">
    <property type="nucleotide sequence ID" value="NZ_CP123498.1"/>
</dbReference>
<dbReference type="Pfam" id="PF03417">
    <property type="entry name" value="AAT"/>
    <property type="match status" value="1"/>
</dbReference>
<dbReference type="PANTHER" id="PTHR34180">
    <property type="entry name" value="PEPTIDASE C45"/>
    <property type="match status" value="1"/>
</dbReference>
<dbReference type="InterPro" id="IPR005079">
    <property type="entry name" value="Peptidase_C45_hydrolase"/>
</dbReference>
<name>A0AA95GE75_9GAMM</name>
<evidence type="ECO:0000259" key="1">
    <source>
        <dbReference type="Pfam" id="PF03417"/>
    </source>
</evidence>
<dbReference type="Gene3D" id="1.10.10.2120">
    <property type="match status" value="1"/>
</dbReference>
<evidence type="ECO:0000313" key="2">
    <source>
        <dbReference type="EMBL" id="WGL94718.1"/>
    </source>
</evidence>
<dbReference type="Proteomes" id="UP001177597">
    <property type="component" value="Chromosome"/>
</dbReference>
<dbReference type="Gene3D" id="3.60.60.10">
    <property type="entry name" value="Penicillin V Acylase, Chain A"/>
    <property type="match status" value="1"/>
</dbReference>
<dbReference type="InterPro" id="IPR047794">
    <property type="entry name" value="C45_proenzyme-like"/>
</dbReference>
<accession>A0AA95GE75</accession>
<dbReference type="PANTHER" id="PTHR34180:SF1">
    <property type="entry name" value="BETA-ALANYL-DOPAMINE_CARCININE HYDROLASE"/>
    <property type="match status" value="1"/>
</dbReference>